<evidence type="ECO:0000259" key="1">
    <source>
        <dbReference type="Pfam" id="PF00675"/>
    </source>
</evidence>
<dbReference type="InterPro" id="IPR011765">
    <property type="entry name" value="Pept_M16_N"/>
</dbReference>
<evidence type="ECO:0000259" key="2">
    <source>
        <dbReference type="Pfam" id="PF05193"/>
    </source>
</evidence>
<dbReference type="InterPro" id="IPR050361">
    <property type="entry name" value="MPP/UQCRC_Complex"/>
</dbReference>
<keyword evidence="3" id="KW-0378">Hydrolase</keyword>
<feature type="domain" description="Peptidase M16 N-terminal" evidence="1">
    <location>
        <begin position="27"/>
        <end position="170"/>
    </location>
</feature>
<dbReference type="GO" id="GO:0006508">
    <property type="term" value="P:proteolysis"/>
    <property type="evidence" value="ECO:0007669"/>
    <property type="project" value="UniProtKB-KW"/>
</dbReference>
<dbReference type="OrthoDB" id="9811314at2"/>
<dbReference type="GO" id="GO:0008233">
    <property type="term" value="F:peptidase activity"/>
    <property type="evidence" value="ECO:0007669"/>
    <property type="project" value="UniProtKB-KW"/>
</dbReference>
<dbReference type="SUPFAM" id="SSF63411">
    <property type="entry name" value="LuxS/MPP-like metallohydrolase"/>
    <property type="match status" value="2"/>
</dbReference>
<dbReference type="Proteomes" id="UP000197065">
    <property type="component" value="Unassembled WGS sequence"/>
</dbReference>
<reference evidence="3 4" key="1">
    <citation type="submission" date="2017-06" db="EMBL/GenBank/DDBJ databases">
        <authorList>
            <person name="Kim H.J."/>
            <person name="Triplett B.A."/>
        </authorList>
    </citation>
    <scope>NUCLEOTIDE SEQUENCE [LARGE SCALE GENOMIC DNA]</scope>
    <source>
        <strain evidence="3 4">B29T1</strain>
    </source>
</reference>
<gene>
    <name evidence="3" type="ORF">SAMN07250955_101402</name>
</gene>
<sequence>MTTMISERTANKVQEIRTRSGIRAYLINEPTLPFISMSFRTPAGAAFDPVGAEGLSYMATALLDEGAGSYDSQAFQAELEDNAIRLSFDADRDAISGSLLTLNATREHAFELLRLALHEPRFDSEPVARVRSQILAELDRLETSPNFQASRVWFEQAFASHSYGRPTRGTIASIKGMSKDSLNGFVRSRLARRDLAIGVSGDITAAELSTLLDRTFGDLPETVALPAVGPATPILGQTYILPLPLPQSVVTFGTTGIERHDPDYYAAYMLNYILGGGGFSSRLMEEVREKRGLAYSVYSQLYDTRFAPLWLGSVATSNAQVAQSIALVRQEIEKLAAGEISEIDRANACTYLTGSFPLRLTSNDQVARMLVGMMAHDLGADYLATRNGFIEAVTLEDLKRVAARCLTQPLSVSIVGAPEGIEAAVTLRRKDGIRQADEPVLAD</sequence>
<keyword evidence="3" id="KW-0645">Protease</keyword>
<dbReference type="Pfam" id="PF05193">
    <property type="entry name" value="Peptidase_M16_C"/>
    <property type="match status" value="1"/>
</dbReference>
<keyword evidence="4" id="KW-1185">Reference proteome</keyword>
<proteinExistence type="predicted"/>
<organism evidence="3 4">
    <name type="scientific">Arboricoccus pini</name>
    <dbReference type="NCBI Taxonomy" id="1963835"/>
    <lineage>
        <taxon>Bacteria</taxon>
        <taxon>Pseudomonadati</taxon>
        <taxon>Pseudomonadota</taxon>
        <taxon>Alphaproteobacteria</taxon>
        <taxon>Geminicoccales</taxon>
        <taxon>Geminicoccaceae</taxon>
        <taxon>Arboricoccus</taxon>
    </lineage>
</organism>
<accession>A0A212Q3K1</accession>
<dbReference type="InterPro" id="IPR011249">
    <property type="entry name" value="Metalloenz_LuxS/M16"/>
</dbReference>
<dbReference type="PANTHER" id="PTHR11851">
    <property type="entry name" value="METALLOPROTEASE"/>
    <property type="match status" value="1"/>
</dbReference>
<evidence type="ECO:0000313" key="4">
    <source>
        <dbReference type="Proteomes" id="UP000197065"/>
    </source>
</evidence>
<dbReference type="RefSeq" id="WP_088559700.1">
    <property type="nucleotide sequence ID" value="NZ_FYEH01000001.1"/>
</dbReference>
<dbReference type="Pfam" id="PF00675">
    <property type="entry name" value="Peptidase_M16"/>
    <property type="match status" value="1"/>
</dbReference>
<feature type="domain" description="Peptidase M16 C-terminal" evidence="2">
    <location>
        <begin position="177"/>
        <end position="342"/>
    </location>
</feature>
<protein>
    <submittedName>
        <fullName evidence="3">Zinc protease</fullName>
    </submittedName>
</protein>
<dbReference type="EMBL" id="FYEH01000001">
    <property type="protein sequence ID" value="SNB53935.1"/>
    <property type="molecule type" value="Genomic_DNA"/>
</dbReference>
<dbReference type="InterPro" id="IPR007863">
    <property type="entry name" value="Peptidase_M16_C"/>
</dbReference>
<dbReference type="AlphaFoldDB" id="A0A212Q3K1"/>
<dbReference type="PANTHER" id="PTHR11851:SF224">
    <property type="entry name" value="PROCESSING PROTEASE"/>
    <property type="match status" value="1"/>
</dbReference>
<dbReference type="Gene3D" id="3.30.830.10">
    <property type="entry name" value="Metalloenzyme, LuxS/M16 peptidase-like"/>
    <property type="match status" value="2"/>
</dbReference>
<dbReference type="GO" id="GO:0046872">
    <property type="term" value="F:metal ion binding"/>
    <property type="evidence" value="ECO:0007669"/>
    <property type="project" value="InterPro"/>
</dbReference>
<name>A0A212Q3K1_9PROT</name>
<evidence type="ECO:0000313" key="3">
    <source>
        <dbReference type="EMBL" id="SNB53935.1"/>
    </source>
</evidence>